<evidence type="ECO:0008006" key="5">
    <source>
        <dbReference type="Google" id="ProtNLM"/>
    </source>
</evidence>
<evidence type="ECO:0000259" key="1">
    <source>
        <dbReference type="Pfam" id="PF00108"/>
    </source>
</evidence>
<accession>S6BHS6</accession>
<evidence type="ECO:0000313" key="4">
    <source>
        <dbReference type="Proteomes" id="UP000015503"/>
    </source>
</evidence>
<dbReference type="InterPro" id="IPR002155">
    <property type="entry name" value="Thiolase"/>
</dbReference>
<dbReference type="Pfam" id="PF00108">
    <property type="entry name" value="Thiolase_N"/>
    <property type="match status" value="1"/>
</dbReference>
<organism evidence="3 4">
    <name type="scientific">Metapseudomonas resinovorans NBRC 106553</name>
    <dbReference type="NCBI Taxonomy" id="1245471"/>
    <lineage>
        <taxon>Bacteria</taxon>
        <taxon>Pseudomonadati</taxon>
        <taxon>Pseudomonadota</taxon>
        <taxon>Gammaproteobacteria</taxon>
        <taxon>Pseudomonadales</taxon>
        <taxon>Pseudomonadaceae</taxon>
        <taxon>Metapseudomonas</taxon>
    </lineage>
</organism>
<dbReference type="eggNOG" id="COG0183">
    <property type="taxonomic scope" value="Bacteria"/>
</dbReference>
<proteinExistence type="predicted"/>
<dbReference type="InterPro" id="IPR055140">
    <property type="entry name" value="Thiolase_C_2"/>
</dbReference>
<protein>
    <recommendedName>
        <fullName evidence="5">Thiolase</fullName>
    </recommendedName>
</protein>
<dbReference type="HOGENOM" id="CLU_035425_4_0_6"/>
<dbReference type="PATRIC" id="fig|1245471.3.peg.2966"/>
<sequence>MKMNAYVAGVGMVPFGKHLDKTLKGLAGQAIQLALNDAGLEKGQLQAAWMGNAAAGVVTGQEMIRGEVVLRNMGIGRIPVVNVENACASSSTAFQQAAAMVSAGYYDIVLVCGYEKLFHEDKARSLGAFSSAVDVEDPDGAVNVVKKLAEAAGEPFDAEGAGTTRSVFMDIYAMMARKHMKRYGSTARHFAMVAAKNSRHGALNSRAQFREEMTVEQVLAARSIIDPLTLPMCSPIGDGAAAVILVSERKARQLGLRNPVRVAASALVSGWDFEHADDSVGALAAGQAYEAAGIGPQDLSCVELHDASAPSELMAYEYLGLCLPGAGAELLESGATALGGRIPVNTSGGLLRKGHPVGASGCAQIVELTEQLQDRAGARQVQGARVGLAHNGGGAIGLDAAATVVTLLVREDLR</sequence>
<dbReference type="OrthoDB" id="7053663at2"/>
<feature type="domain" description="Thiolase N-terminal" evidence="1">
    <location>
        <begin position="7"/>
        <end position="248"/>
    </location>
</feature>
<feature type="domain" description="Thiolase C-terminal" evidence="2">
    <location>
        <begin position="283"/>
        <end position="397"/>
    </location>
</feature>
<dbReference type="RefSeq" id="WP_016492825.1">
    <property type="nucleotide sequence ID" value="NC_021499.1"/>
</dbReference>
<dbReference type="InterPro" id="IPR020616">
    <property type="entry name" value="Thiolase_N"/>
</dbReference>
<name>S6BHS6_METRE</name>
<dbReference type="KEGG" id="pre:PCA10_29470"/>
<dbReference type="AlphaFoldDB" id="S6BHS6"/>
<dbReference type="CDD" id="cd00829">
    <property type="entry name" value="SCP-x_thiolase"/>
    <property type="match status" value="1"/>
</dbReference>
<dbReference type="InterPro" id="IPR016039">
    <property type="entry name" value="Thiolase-like"/>
</dbReference>
<keyword evidence="4" id="KW-1185">Reference proteome</keyword>
<dbReference type="PANTHER" id="PTHR42870">
    <property type="entry name" value="ACETYL-COA C-ACETYLTRANSFERASE"/>
    <property type="match status" value="1"/>
</dbReference>
<dbReference type="PANTHER" id="PTHR42870:SF1">
    <property type="entry name" value="NON-SPECIFIC LIPID-TRANSFER PROTEIN-LIKE 2"/>
    <property type="match status" value="1"/>
</dbReference>
<evidence type="ECO:0000259" key="2">
    <source>
        <dbReference type="Pfam" id="PF22691"/>
    </source>
</evidence>
<evidence type="ECO:0000313" key="3">
    <source>
        <dbReference type="EMBL" id="BAN48679.1"/>
    </source>
</evidence>
<gene>
    <name evidence="3" type="ORF">PCA10_29470</name>
</gene>
<dbReference type="GO" id="GO:0003988">
    <property type="term" value="F:acetyl-CoA C-acyltransferase activity"/>
    <property type="evidence" value="ECO:0007669"/>
    <property type="project" value="UniProtKB-ARBA"/>
</dbReference>
<dbReference type="Pfam" id="PF22691">
    <property type="entry name" value="Thiolase_C_1"/>
    <property type="match status" value="1"/>
</dbReference>
<dbReference type="EMBL" id="AP013068">
    <property type="protein sequence ID" value="BAN48679.1"/>
    <property type="molecule type" value="Genomic_DNA"/>
</dbReference>
<dbReference type="STRING" id="1245471.PCA10_29470"/>
<reference evidence="3 4" key="1">
    <citation type="journal article" date="2013" name="Genome Announc.">
        <title>Complete Genome Sequence of the Carbazole Degrader Pseudomonas resinovorans Strain CA10 (NBRC 106553).</title>
        <authorList>
            <person name="Shintani M."/>
            <person name="Hosoyama A."/>
            <person name="Ohji S."/>
            <person name="Tsuchikane K."/>
            <person name="Takarada H."/>
            <person name="Yamazoe A."/>
            <person name="Fujita N."/>
            <person name="Nojiri H."/>
        </authorList>
    </citation>
    <scope>NUCLEOTIDE SEQUENCE [LARGE SCALE GENOMIC DNA]</scope>
    <source>
        <strain evidence="3 4">NBRC 106553</strain>
    </source>
</reference>
<dbReference type="Gene3D" id="3.40.47.10">
    <property type="match status" value="1"/>
</dbReference>
<dbReference type="PIRSF" id="PIRSF000429">
    <property type="entry name" value="Ac-CoA_Ac_transf"/>
    <property type="match status" value="1"/>
</dbReference>
<dbReference type="Proteomes" id="UP000015503">
    <property type="component" value="Chromosome"/>
</dbReference>
<dbReference type="SUPFAM" id="SSF53901">
    <property type="entry name" value="Thiolase-like"/>
    <property type="match status" value="2"/>
</dbReference>